<evidence type="ECO:0000313" key="3">
    <source>
        <dbReference type="EMBL" id="VUF10448.1"/>
    </source>
</evidence>
<evidence type="ECO:0000313" key="5">
    <source>
        <dbReference type="Proteomes" id="UP001055303"/>
    </source>
</evidence>
<accession>A0A564FRL1</accession>
<sequence length="86" mass="8974">MEALIAFISEEFGGTLLRRFDRPDGSLMHAEIRVDDGVMMVGGGATDAPATAPHVHLYVPDAAAAYARAIAAGAIPGVGTEAPRRR</sequence>
<evidence type="ECO:0000259" key="1">
    <source>
        <dbReference type="PROSITE" id="PS51819"/>
    </source>
</evidence>
<dbReference type="PROSITE" id="PS51819">
    <property type="entry name" value="VOC"/>
    <property type="match status" value="1"/>
</dbReference>
<dbReference type="EMBL" id="BPQI01000127">
    <property type="protein sequence ID" value="GJD57990.1"/>
    <property type="molecule type" value="Genomic_DNA"/>
</dbReference>
<dbReference type="EMBL" id="CABFVH010000001">
    <property type="protein sequence ID" value="VUF10448.1"/>
    <property type="molecule type" value="Genomic_DNA"/>
</dbReference>
<name>A0A564FRL1_9HYPH</name>
<keyword evidence="5" id="KW-1185">Reference proteome</keyword>
<reference evidence="2" key="3">
    <citation type="submission" date="2021-08" db="EMBL/GenBank/DDBJ databases">
        <authorList>
            <person name="Tani A."/>
            <person name="Ola A."/>
            <person name="Ogura Y."/>
            <person name="Katsura K."/>
            <person name="Hayashi T."/>
        </authorList>
    </citation>
    <scope>NUCLEOTIDE SEQUENCE</scope>
    <source>
        <strain evidence="2">DSM 22415</strain>
    </source>
</reference>
<dbReference type="InterPro" id="IPR029068">
    <property type="entry name" value="Glyas_Bleomycin-R_OHBP_Dase"/>
</dbReference>
<proteinExistence type="predicted"/>
<evidence type="ECO:0000313" key="2">
    <source>
        <dbReference type="EMBL" id="GJD57990.1"/>
    </source>
</evidence>
<reference evidence="3 4" key="1">
    <citation type="submission" date="2019-06" db="EMBL/GenBank/DDBJ databases">
        <authorList>
            <person name="Rodrigo-Torres L."/>
            <person name="Arahal R. D."/>
            <person name="Lucena T."/>
        </authorList>
    </citation>
    <scope>NUCLEOTIDE SEQUENCE [LARGE SCALE GENOMIC DNA]</scope>
    <source>
        <strain evidence="3 4">SW08-7</strain>
    </source>
</reference>
<dbReference type="AlphaFoldDB" id="A0A564FRL1"/>
<organism evidence="3 4">
    <name type="scientific">Methylobacterium dankookense</name>
    <dbReference type="NCBI Taxonomy" id="560405"/>
    <lineage>
        <taxon>Bacteria</taxon>
        <taxon>Pseudomonadati</taxon>
        <taxon>Pseudomonadota</taxon>
        <taxon>Alphaproteobacteria</taxon>
        <taxon>Hyphomicrobiales</taxon>
        <taxon>Methylobacteriaceae</taxon>
        <taxon>Methylobacterium</taxon>
    </lineage>
</organism>
<feature type="domain" description="VOC" evidence="1">
    <location>
        <begin position="1"/>
        <end position="86"/>
    </location>
</feature>
<gene>
    <name evidence="2" type="ORF">IFDJLNFL_3904</name>
    <name evidence="3" type="ORF">MTDSW087_00115</name>
</gene>
<dbReference type="Proteomes" id="UP000401717">
    <property type="component" value="Unassembled WGS sequence"/>
</dbReference>
<dbReference type="Proteomes" id="UP001055303">
    <property type="component" value="Unassembled WGS sequence"/>
</dbReference>
<protein>
    <recommendedName>
        <fullName evidence="1">VOC domain-containing protein</fullName>
    </recommendedName>
</protein>
<dbReference type="RefSeq" id="WP_210248262.1">
    <property type="nucleotide sequence ID" value="NZ_BPQI01000127.1"/>
</dbReference>
<dbReference type="InterPro" id="IPR037523">
    <property type="entry name" value="VOC_core"/>
</dbReference>
<reference evidence="2" key="2">
    <citation type="journal article" date="2021" name="Front. Microbiol.">
        <title>Comprehensive Comparative Genomics and Phenotyping of Methylobacterium Species.</title>
        <authorList>
            <person name="Alessa O."/>
            <person name="Ogura Y."/>
            <person name="Fujitani Y."/>
            <person name="Takami H."/>
            <person name="Hayashi T."/>
            <person name="Sahin N."/>
            <person name="Tani A."/>
        </authorList>
    </citation>
    <scope>NUCLEOTIDE SEQUENCE</scope>
    <source>
        <strain evidence="2">DSM 22415</strain>
    </source>
</reference>
<dbReference type="Gene3D" id="3.30.720.120">
    <property type="match status" value="1"/>
</dbReference>
<dbReference type="SUPFAM" id="SSF54593">
    <property type="entry name" value="Glyoxalase/Bleomycin resistance protein/Dihydroxybiphenyl dioxygenase"/>
    <property type="match status" value="1"/>
</dbReference>
<evidence type="ECO:0000313" key="4">
    <source>
        <dbReference type="Proteomes" id="UP000401717"/>
    </source>
</evidence>